<proteinExistence type="predicted"/>
<dbReference type="Proteomes" id="UP001168883">
    <property type="component" value="Unassembled WGS sequence"/>
</dbReference>
<organism evidence="1 2">
    <name type="scientific">Paenibacillus ehimensis</name>
    <dbReference type="NCBI Taxonomy" id="79264"/>
    <lineage>
        <taxon>Bacteria</taxon>
        <taxon>Bacillati</taxon>
        <taxon>Bacillota</taxon>
        <taxon>Bacilli</taxon>
        <taxon>Bacillales</taxon>
        <taxon>Paenibacillaceae</taxon>
        <taxon>Paenibacillus</taxon>
    </lineage>
</organism>
<protein>
    <submittedName>
        <fullName evidence="1">Uncharacterized protein</fullName>
    </submittedName>
</protein>
<keyword evidence="2" id="KW-1185">Reference proteome</keyword>
<reference evidence="1" key="1">
    <citation type="submission" date="2023-07" db="EMBL/GenBank/DDBJ databases">
        <authorList>
            <person name="Aktuganov G."/>
            <person name="Boyko T."/>
            <person name="Delegan Y."/>
            <person name="Galimzianova N."/>
            <person name="Gilvanova E."/>
            <person name="Korobov V."/>
            <person name="Kuzmina L."/>
            <person name="Melentiev A."/>
            <person name="Milman P."/>
            <person name="Ryabova A."/>
            <person name="Stupak E."/>
            <person name="Yasakov T."/>
            <person name="Zharikova N."/>
            <person name="Zhurenko E."/>
        </authorList>
    </citation>
    <scope>NUCLEOTIDE SEQUENCE</scope>
    <source>
        <strain evidence="1">IB-739</strain>
    </source>
</reference>
<name>A0ABT8VHU0_9BACL</name>
<comment type="caution">
    <text evidence="1">The sequence shown here is derived from an EMBL/GenBank/DDBJ whole genome shotgun (WGS) entry which is preliminary data.</text>
</comment>
<evidence type="ECO:0000313" key="1">
    <source>
        <dbReference type="EMBL" id="MDO3680554.1"/>
    </source>
</evidence>
<accession>A0ABT8VHU0</accession>
<gene>
    <name evidence="1" type="ORF">Q3C12_26445</name>
</gene>
<dbReference type="RefSeq" id="WP_302880815.1">
    <property type="nucleotide sequence ID" value="NZ_JAUMKJ010000042.1"/>
</dbReference>
<dbReference type="EMBL" id="JAUMKJ010000042">
    <property type="protein sequence ID" value="MDO3680554.1"/>
    <property type="molecule type" value="Genomic_DNA"/>
</dbReference>
<evidence type="ECO:0000313" key="2">
    <source>
        <dbReference type="Proteomes" id="UP001168883"/>
    </source>
</evidence>
<sequence length="78" mass="8783">MNKDEYVLVDSAALVDYIYDQMVGEELELREVIERVLQLEMEYLENIGLAVKVNEDEADTETDCTSCGSCDTPSCIPD</sequence>